<reference evidence="1 2" key="1">
    <citation type="journal article" date="2019" name="Int. J. Syst. Evol. Microbiol.">
        <title>The Global Catalogue of Microorganisms (GCM) 10K type strain sequencing project: providing services to taxonomists for standard genome sequencing and annotation.</title>
        <authorList>
            <consortium name="The Broad Institute Genomics Platform"/>
            <consortium name="The Broad Institute Genome Sequencing Center for Infectious Disease"/>
            <person name="Wu L."/>
            <person name="Ma J."/>
        </authorList>
    </citation>
    <scope>NUCLEOTIDE SEQUENCE [LARGE SCALE GENOMIC DNA]</scope>
    <source>
        <strain evidence="1 2">JCM 15572</strain>
    </source>
</reference>
<name>A0ABN2CM49_9ACTN</name>
<protein>
    <submittedName>
        <fullName evidence="1">Uncharacterized protein</fullName>
    </submittedName>
</protein>
<dbReference type="RefSeq" id="WP_344232853.1">
    <property type="nucleotide sequence ID" value="NZ_BAAAPH010000004.1"/>
</dbReference>
<dbReference type="Proteomes" id="UP001501705">
    <property type="component" value="Unassembled WGS sequence"/>
</dbReference>
<evidence type="ECO:0000313" key="1">
    <source>
        <dbReference type="EMBL" id="GAA1561036.1"/>
    </source>
</evidence>
<gene>
    <name evidence="1" type="ORF">GCM10009804_17350</name>
</gene>
<keyword evidence="2" id="KW-1185">Reference proteome</keyword>
<organism evidence="1 2">
    <name type="scientific">Kribbella hippodromi</name>
    <dbReference type="NCBI Taxonomy" id="434347"/>
    <lineage>
        <taxon>Bacteria</taxon>
        <taxon>Bacillati</taxon>
        <taxon>Actinomycetota</taxon>
        <taxon>Actinomycetes</taxon>
        <taxon>Propionibacteriales</taxon>
        <taxon>Kribbellaceae</taxon>
        <taxon>Kribbella</taxon>
    </lineage>
</organism>
<sequence length="51" mass="5300">MGTAGPLVRAVELLASQALAEPPLTAHLTPVVVEALQPTGLQALAWWRVVG</sequence>
<accession>A0ABN2CM49</accession>
<proteinExistence type="predicted"/>
<dbReference type="EMBL" id="BAAAPH010000004">
    <property type="protein sequence ID" value="GAA1561036.1"/>
    <property type="molecule type" value="Genomic_DNA"/>
</dbReference>
<comment type="caution">
    <text evidence="1">The sequence shown here is derived from an EMBL/GenBank/DDBJ whole genome shotgun (WGS) entry which is preliminary data.</text>
</comment>
<evidence type="ECO:0000313" key="2">
    <source>
        <dbReference type="Proteomes" id="UP001501705"/>
    </source>
</evidence>